<dbReference type="InterPro" id="IPR006860">
    <property type="entry name" value="FecR"/>
</dbReference>
<dbReference type="PANTHER" id="PTHR30273">
    <property type="entry name" value="PERIPLASMIC SIGNAL SENSOR AND SIGMA FACTOR ACTIVATOR FECR-RELATED"/>
    <property type="match status" value="1"/>
</dbReference>
<dbReference type="RefSeq" id="WP_265765189.1">
    <property type="nucleotide sequence ID" value="NZ_JAGGJA010000003.1"/>
</dbReference>
<dbReference type="InterPro" id="IPR032508">
    <property type="entry name" value="FecR_C"/>
</dbReference>
<dbReference type="Pfam" id="PF04773">
    <property type="entry name" value="FecR"/>
    <property type="match status" value="1"/>
</dbReference>
<dbReference type="PIRSF" id="PIRSF018266">
    <property type="entry name" value="FecR"/>
    <property type="match status" value="1"/>
</dbReference>
<dbReference type="InterPro" id="IPR012373">
    <property type="entry name" value="Ferrdict_sens_TM"/>
</dbReference>
<accession>A0ABT3PL51</accession>
<evidence type="ECO:0000259" key="2">
    <source>
        <dbReference type="Pfam" id="PF16344"/>
    </source>
</evidence>
<evidence type="ECO:0000313" key="3">
    <source>
        <dbReference type="EMBL" id="MCW9706483.1"/>
    </source>
</evidence>
<protein>
    <submittedName>
        <fullName evidence="3">FecR domain-containing protein</fullName>
    </submittedName>
</protein>
<sequence length="339" mass="38116">MPTPHMWTLIQRYITGSCPKEEQMKVEKWMDEDPANRELVDEVNNIWELSSEEEFDVNVQTAWTTFRDREIKGEANAIKNSRKGAGVRQKMLPVFRAAAAILLAAFVGWFSWQSIDQGAEKVASISTVMQTLETGNGERAQLTFSDGTVVTLNSGSTLEYPKAFRETQRKVKLRGEAYFEVAPNKDRPFIVDAGMAEVEVLGTKFNVRAWSMVGVGVREGKVAVNAQSTDLNTKERVLLTKGEYASVIENKGLSEVQAVDVEKEMLWLTGGMHFDNEPFSDVVKRLERNFNVHIKITDQELRTVPFTGTFQKAELGEVLDVISASMGVDYRRSDTLVTF</sequence>
<feature type="domain" description="FecR protein" evidence="1">
    <location>
        <begin position="131"/>
        <end position="222"/>
    </location>
</feature>
<dbReference type="PANTHER" id="PTHR30273:SF2">
    <property type="entry name" value="PROTEIN FECR"/>
    <property type="match status" value="1"/>
</dbReference>
<dbReference type="Proteomes" id="UP001207918">
    <property type="component" value="Unassembled WGS sequence"/>
</dbReference>
<gene>
    <name evidence="3" type="ORF">J6I44_06435</name>
</gene>
<reference evidence="3 4" key="1">
    <citation type="submission" date="2021-03" db="EMBL/GenBank/DDBJ databases">
        <title>Aliifodinibius sp. nov., a new bacterium isolated from saline soil.</title>
        <authorList>
            <person name="Galisteo C."/>
            <person name="De La Haba R."/>
            <person name="Sanchez-Porro C."/>
            <person name="Ventosa A."/>
        </authorList>
    </citation>
    <scope>NUCLEOTIDE SEQUENCE [LARGE SCALE GENOMIC DNA]</scope>
    <source>
        <strain evidence="3 4">1BSP15-2V2</strain>
    </source>
</reference>
<organism evidence="3 4">
    <name type="scientific">Fodinibius salsisoli</name>
    <dbReference type="NCBI Taxonomy" id="2820877"/>
    <lineage>
        <taxon>Bacteria</taxon>
        <taxon>Pseudomonadati</taxon>
        <taxon>Balneolota</taxon>
        <taxon>Balneolia</taxon>
        <taxon>Balneolales</taxon>
        <taxon>Balneolaceae</taxon>
        <taxon>Fodinibius</taxon>
    </lineage>
</organism>
<proteinExistence type="predicted"/>
<evidence type="ECO:0000259" key="1">
    <source>
        <dbReference type="Pfam" id="PF04773"/>
    </source>
</evidence>
<feature type="domain" description="Protein FecR C-terminal" evidence="2">
    <location>
        <begin position="272"/>
        <end position="337"/>
    </location>
</feature>
<dbReference type="EMBL" id="JAGGJA010000003">
    <property type="protein sequence ID" value="MCW9706483.1"/>
    <property type="molecule type" value="Genomic_DNA"/>
</dbReference>
<dbReference type="Gene3D" id="2.60.120.1440">
    <property type="match status" value="1"/>
</dbReference>
<dbReference type="Pfam" id="PF16344">
    <property type="entry name" value="FecR_C"/>
    <property type="match status" value="1"/>
</dbReference>
<evidence type="ECO:0000313" key="4">
    <source>
        <dbReference type="Proteomes" id="UP001207918"/>
    </source>
</evidence>
<comment type="caution">
    <text evidence="3">The sequence shown here is derived from an EMBL/GenBank/DDBJ whole genome shotgun (WGS) entry which is preliminary data.</text>
</comment>
<keyword evidence="4" id="KW-1185">Reference proteome</keyword>
<dbReference type="Gene3D" id="3.55.50.30">
    <property type="match status" value="1"/>
</dbReference>
<name>A0ABT3PL51_9BACT</name>